<dbReference type="SUPFAM" id="SSF55931">
    <property type="entry name" value="Glutamine synthetase/guanido kinase"/>
    <property type="match status" value="1"/>
</dbReference>
<reference evidence="11" key="1">
    <citation type="journal article" date="2018" name="Genome Biol.">
        <title>SKESA: strategic k-mer extension for scrupulous assemblies.</title>
        <authorList>
            <person name="Souvorov A."/>
            <person name="Agarwala R."/>
            <person name="Lipman D.J."/>
        </authorList>
    </citation>
    <scope>NUCLEOTIDE SEQUENCE</scope>
    <source>
        <strain evidence="11">OLC2673_Aeromonas</strain>
    </source>
</reference>
<name>A0A0F6KHF0_AERHY</name>
<dbReference type="InterPro" id="IPR006334">
    <property type="entry name" value="Glut_cys_ligase"/>
</dbReference>
<dbReference type="Gene3D" id="3.30.590.20">
    <property type="match status" value="1"/>
</dbReference>
<dbReference type="EMBL" id="CP118942">
    <property type="protein sequence ID" value="WEE25478.1"/>
    <property type="molecule type" value="Genomic_DNA"/>
</dbReference>
<evidence type="ECO:0000256" key="8">
    <source>
        <dbReference type="HAMAP-Rule" id="MF_00578"/>
    </source>
</evidence>
<reference evidence="11" key="2">
    <citation type="submission" date="2020-01" db="EMBL/GenBank/DDBJ databases">
        <authorList>
            <consortium name="NCBI Pathogen Detection Project"/>
        </authorList>
    </citation>
    <scope>NUCLEOTIDE SEQUENCE</scope>
    <source>
        <strain evidence="11">OLC2673_Aeromonas</strain>
    </source>
</reference>
<gene>
    <name evidence="8 12" type="primary">gshA</name>
    <name evidence="11" type="ORF">JAJ28_002366</name>
    <name evidence="12" type="ORF">PY771_17805</name>
</gene>
<dbReference type="Proteomes" id="UP000859505">
    <property type="component" value="Unassembled WGS sequence"/>
</dbReference>
<dbReference type="EC" id="6.3.2.2" evidence="8"/>
<evidence type="ECO:0000256" key="5">
    <source>
        <dbReference type="ARBA" id="ARBA00022741"/>
    </source>
</evidence>
<comment type="catalytic activity">
    <reaction evidence="7 8 9">
        <text>L-cysteine + L-glutamate + ATP = gamma-L-glutamyl-L-cysteine + ADP + phosphate + H(+)</text>
        <dbReference type="Rhea" id="RHEA:13285"/>
        <dbReference type="ChEBI" id="CHEBI:15378"/>
        <dbReference type="ChEBI" id="CHEBI:29985"/>
        <dbReference type="ChEBI" id="CHEBI:30616"/>
        <dbReference type="ChEBI" id="CHEBI:35235"/>
        <dbReference type="ChEBI" id="CHEBI:43474"/>
        <dbReference type="ChEBI" id="CHEBI:58173"/>
        <dbReference type="ChEBI" id="CHEBI:456216"/>
        <dbReference type="EC" id="6.3.2.2"/>
    </reaction>
</comment>
<dbReference type="eggNOG" id="COG2918">
    <property type="taxonomic scope" value="Bacteria"/>
</dbReference>
<evidence type="ECO:0000313" key="13">
    <source>
        <dbReference type="Proteomes" id="UP000859505"/>
    </source>
</evidence>
<evidence type="ECO:0000259" key="10">
    <source>
        <dbReference type="Pfam" id="PF04262"/>
    </source>
</evidence>
<dbReference type="GO" id="GO:0004357">
    <property type="term" value="F:glutamate-cysteine ligase activity"/>
    <property type="evidence" value="ECO:0007669"/>
    <property type="project" value="UniProtKB-UniRule"/>
</dbReference>
<dbReference type="AlphaFoldDB" id="A0A0F6KHF0"/>
<organism evidence="11 13">
    <name type="scientific">Aeromonas hydrophila</name>
    <dbReference type="NCBI Taxonomy" id="644"/>
    <lineage>
        <taxon>Bacteria</taxon>
        <taxon>Pseudomonadati</taxon>
        <taxon>Pseudomonadota</taxon>
        <taxon>Gammaproteobacteria</taxon>
        <taxon>Aeromonadales</taxon>
        <taxon>Aeromonadaceae</taxon>
        <taxon>Aeromonas</taxon>
    </lineage>
</organism>
<dbReference type="NCBIfam" id="TIGR01434">
    <property type="entry name" value="glu_cys_ligase"/>
    <property type="match status" value="1"/>
</dbReference>
<dbReference type="GO" id="GO:0046872">
    <property type="term" value="F:metal ion binding"/>
    <property type="evidence" value="ECO:0007669"/>
    <property type="project" value="TreeGrafter"/>
</dbReference>
<dbReference type="InterPro" id="IPR014746">
    <property type="entry name" value="Gln_synth/guanido_kin_cat_dom"/>
</dbReference>
<proteinExistence type="inferred from homology"/>
<dbReference type="Pfam" id="PF04262">
    <property type="entry name" value="Glu_cys_ligase"/>
    <property type="match status" value="1"/>
</dbReference>
<evidence type="ECO:0000256" key="9">
    <source>
        <dbReference type="RuleBase" id="RU004391"/>
    </source>
</evidence>
<feature type="domain" description="Glutamate--cysteine ligase" evidence="10">
    <location>
        <begin position="14"/>
        <end position="386"/>
    </location>
</feature>
<dbReference type="GO" id="GO:0006750">
    <property type="term" value="P:glutathione biosynthetic process"/>
    <property type="evidence" value="ECO:0007669"/>
    <property type="project" value="UniProtKB-UniRule"/>
</dbReference>
<reference evidence="12" key="3">
    <citation type="submission" date="2023-02" db="EMBL/GenBank/DDBJ databases">
        <title>The sequence of Aeromonas hydrophila K533.</title>
        <authorList>
            <person name="Luo X."/>
        </authorList>
    </citation>
    <scope>NUCLEOTIDE SEQUENCE</scope>
    <source>
        <strain evidence="12">K533</strain>
    </source>
</reference>
<protein>
    <recommendedName>
        <fullName evidence="8">Glutamate--cysteine ligase</fullName>
        <ecNumber evidence="8">6.3.2.2</ecNumber>
    </recommendedName>
    <alternativeName>
        <fullName evidence="8">Gamma-ECS</fullName>
        <shortName evidence="8">GCS</shortName>
    </alternativeName>
    <alternativeName>
        <fullName evidence="8">Gamma-glutamylcysteine synthetase</fullName>
    </alternativeName>
</protein>
<evidence type="ECO:0000256" key="4">
    <source>
        <dbReference type="ARBA" id="ARBA00022684"/>
    </source>
</evidence>
<evidence type="ECO:0000256" key="1">
    <source>
        <dbReference type="ARBA" id="ARBA00005006"/>
    </source>
</evidence>
<sequence>MTTTSLSLTELLTALGSPERLTALKGIRRGIERECLRITPEGTLAQTDHPRSLGSALTHANITTDYSESLLEFITPATDSIDSLMEQLGDIHRHTIHHLGDERIWPLSMPCFVGDEENIRLAQYGSSNIGRMKTLYRQGLKNRYGSLMQVIAGVHFNFSMPDSFWCEWQELVCEGCCSQRFISDKYMGLIRNVYRFGWLVPYLFGASPAICDSFLKGRKSNLPFQKTGKGTLYLPYATALRLSDLGYTNSAQAGLKISHDSLPAYVSSLRRAINTHDPDFAKIGVKVNGEYRQLNDNVLQLENELYAPIRPKRTPRSGEKPSDALEQRGIEYIELRTVDVNPFTPYGIEVDQIRFFDLFLVWCLLRPSPVLGDEEIARNRRNQTKVVLEGRRPGLELEDEQGHAIGLKEYGLKLFDELAEVAALLDRCCGRNRYRETLAMHREKLLNPELTYSARLLKQLLESGQDNGCFGDELANRYREEMLAGELQYWDEAYFAGEARDSLAKQRERERSDSLSFDDFLADYFGTSKTPA</sequence>
<comment type="pathway">
    <text evidence="1 8 9">Sulfur metabolism; glutathione biosynthesis; glutathione from L-cysteine and L-glutamate: step 1/2.</text>
</comment>
<dbReference type="GO" id="GO:0005524">
    <property type="term" value="F:ATP binding"/>
    <property type="evidence" value="ECO:0007669"/>
    <property type="project" value="UniProtKB-KW"/>
</dbReference>
<dbReference type="KEGG" id="ahh:RY45_04060"/>
<dbReference type="RefSeq" id="WP_029301984.1">
    <property type="nucleotide sequence ID" value="NZ_AP019193.1"/>
</dbReference>
<keyword evidence="6 8" id="KW-0067">ATP-binding</keyword>
<dbReference type="GO" id="GO:0005829">
    <property type="term" value="C:cytosol"/>
    <property type="evidence" value="ECO:0007669"/>
    <property type="project" value="TreeGrafter"/>
</dbReference>
<keyword evidence="3 8" id="KW-0436">Ligase</keyword>
<evidence type="ECO:0000313" key="12">
    <source>
        <dbReference type="EMBL" id="WEE25478.1"/>
    </source>
</evidence>
<dbReference type="PANTHER" id="PTHR38761:SF1">
    <property type="entry name" value="GLUTAMATE--CYSTEINE LIGASE"/>
    <property type="match status" value="1"/>
</dbReference>
<evidence type="ECO:0000256" key="6">
    <source>
        <dbReference type="ARBA" id="ARBA00022840"/>
    </source>
</evidence>
<evidence type="ECO:0000256" key="2">
    <source>
        <dbReference type="ARBA" id="ARBA00008772"/>
    </source>
</evidence>
<keyword evidence="4 8" id="KW-0317">Glutathione biosynthesis</keyword>
<dbReference type="Proteomes" id="UP001214666">
    <property type="component" value="Chromosome"/>
</dbReference>
<evidence type="ECO:0000256" key="3">
    <source>
        <dbReference type="ARBA" id="ARBA00022598"/>
    </source>
</evidence>
<evidence type="ECO:0000256" key="7">
    <source>
        <dbReference type="ARBA" id="ARBA00048819"/>
    </source>
</evidence>
<keyword evidence="5 8" id="KW-0547">Nucleotide-binding</keyword>
<dbReference type="HAMAP" id="MF_00578">
    <property type="entry name" value="Glu_cys_ligase"/>
    <property type="match status" value="1"/>
</dbReference>
<comment type="similarity">
    <text evidence="2 8">Belongs to the glutamate--cysteine ligase type 1 family. Type 1 subfamily.</text>
</comment>
<dbReference type="InterPro" id="IPR007370">
    <property type="entry name" value="Glu_cys_ligase"/>
</dbReference>
<dbReference type="PANTHER" id="PTHR38761">
    <property type="entry name" value="GLUTAMATE--CYSTEINE LIGASE"/>
    <property type="match status" value="1"/>
</dbReference>
<dbReference type="EMBL" id="DACTUL010000016">
    <property type="protein sequence ID" value="HAT6344635.1"/>
    <property type="molecule type" value="Genomic_DNA"/>
</dbReference>
<accession>A0A0F6KHF0</accession>
<evidence type="ECO:0000313" key="11">
    <source>
        <dbReference type="EMBL" id="HAT6344635.1"/>
    </source>
</evidence>